<dbReference type="NCBIfam" id="TIGR02928">
    <property type="entry name" value="orc1/cdc6 family replication initiation protein"/>
    <property type="match status" value="1"/>
</dbReference>
<accession>A0ABD5RU93</accession>
<keyword evidence="9" id="KW-1185">Reference proteome</keyword>
<comment type="caution">
    <text evidence="5">Lacks conserved residue(s) required for the propagation of feature annotation.</text>
</comment>
<dbReference type="GO" id="GO:0006260">
    <property type="term" value="P:DNA replication"/>
    <property type="evidence" value="ECO:0007669"/>
    <property type="project" value="UniProtKB-UniRule"/>
</dbReference>
<dbReference type="HAMAP" id="MF_01407">
    <property type="entry name" value="ORC1_type_DNA_replic_protein"/>
    <property type="match status" value="1"/>
</dbReference>
<feature type="binding site" evidence="5">
    <location>
        <position position="238"/>
    </location>
    <ligand>
        <name>ATP</name>
        <dbReference type="ChEBI" id="CHEBI:30616"/>
    </ligand>
</feature>
<dbReference type="CDD" id="cd00009">
    <property type="entry name" value="AAA"/>
    <property type="match status" value="1"/>
</dbReference>
<evidence type="ECO:0000256" key="1">
    <source>
        <dbReference type="ARBA" id="ARBA00006184"/>
    </source>
</evidence>
<dbReference type="PANTHER" id="PTHR10763">
    <property type="entry name" value="CELL DIVISION CONTROL PROTEIN 6-RELATED"/>
    <property type="match status" value="1"/>
</dbReference>
<feature type="domain" description="Cdc6 C-terminal" evidence="7">
    <location>
        <begin position="336"/>
        <end position="419"/>
    </location>
</feature>
<dbReference type="PANTHER" id="PTHR10763:SF22">
    <property type="entry name" value="ORC1-TYPE DNA REPLICATION PROTEIN"/>
    <property type="match status" value="1"/>
</dbReference>
<evidence type="ECO:0000256" key="2">
    <source>
        <dbReference type="ARBA" id="ARBA00022705"/>
    </source>
</evidence>
<dbReference type="Pfam" id="PF13401">
    <property type="entry name" value="AAA_22"/>
    <property type="match status" value="1"/>
</dbReference>
<dbReference type="InterPro" id="IPR050311">
    <property type="entry name" value="ORC1/CDC6"/>
</dbReference>
<evidence type="ECO:0000256" key="4">
    <source>
        <dbReference type="ARBA" id="ARBA00022840"/>
    </source>
</evidence>
<comment type="similarity">
    <text evidence="1 5">Belongs to the CDC6/cdc18 family.</text>
</comment>
<proteinExistence type="inferred from homology"/>
<dbReference type="InterPro" id="IPR015163">
    <property type="entry name" value="Cdc6_C"/>
</dbReference>
<evidence type="ECO:0000256" key="3">
    <source>
        <dbReference type="ARBA" id="ARBA00022741"/>
    </source>
</evidence>
<keyword evidence="2 5" id="KW-0235">DNA replication</keyword>
<evidence type="ECO:0000256" key="5">
    <source>
        <dbReference type="HAMAP-Rule" id="MF_01407"/>
    </source>
</evidence>
<dbReference type="InterPro" id="IPR036388">
    <property type="entry name" value="WH-like_DNA-bd_sf"/>
</dbReference>
<feature type="binding site" evidence="5">
    <location>
        <position position="226"/>
    </location>
    <ligand>
        <name>ATP</name>
        <dbReference type="ChEBI" id="CHEBI:30616"/>
    </ligand>
</feature>
<dbReference type="AlphaFoldDB" id="A0ABD5RU93"/>
<comment type="caution">
    <text evidence="8">The sequence shown here is derived from an EMBL/GenBank/DDBJ whole genome shotgun (WGS) entry which is preliminary data.</text>
</comment>
<evidence type="ECO:0000313" key="8">
    <source>
        <dbReference type="EMBL" id="MFC5973949.1"/>
    </source>
</evidence>
<dbReference type="SUPFAM" id="SSF52540">
    <property type="entry name" value="P-loop containing nucleoside triphosphate hydrolases"/>
    <property type="match status" value="1"/>
</dbReference>
<dbReference type="SMART" id="SM01074">
    <property type="entry name" value="Cdc6_C"/>
    <property type="match status" value="1"/>
</dbReference>
<dbReference type="InterPro" id="IPR027417">
    <property type="entry name" value="P-loop_NTPase"/>
</dbReference>
<gene>
    <name evidence="8" type="ORF">ACFPYI_21720</name>
</gene>
<dbReference type="EMBL" id="JBHSQH010000009">
    <property type="protein sequence ID" value="MFC5973949.1"/>
    <property type="molecule type" value="Genomic_DNA"/>
</dbReference>
<dbReference type="Pfam" id="PF22703">
    <property type="entry name" value="Cdc6_lid"/>
    <property type="match status" value="1"/>
</dbReference>
<comment type="function">
    <text evidence="5">Involved in regulation of DNA replication.</text>
</comment>
<dbReference type="InterPro" id="IPR036390">
    <property type="entry name" value="WH_DNA-bd_sf"/>
</dbReference>
<dbReference type="Proteomes" id="UP001596099">
    <property type="component" value="Unassembled WGS sequence"/>
</dbReference>
<sequence>MGDFDDPDDNSDQTGLKSFSTTSTILEDGDVFQGDKIKPEVMPERARELDAIHSAIEPAGRGENPRNLFIYGKPGQGKTAAVLLKRDQFADFADQEDLNVTIVYIECNSANKSYHVLTTALKKLKGLDRKPRGQTLDNLYSDLFEYMNEHGGTYIYLLDEIDRIKDTSDDELNILYKLPRAYSSEELDDDVGCSVIGISNDRRFKSELSPRIKDALYESEVDFPPYTVDQLTQILYRRAAAGLHDTTLTYDDGEVVGIDSSVVTERVVRTCASSAERERGSARQAIDLLGQAATIAHDERTEAVTVEHVEAAKQEVNKNYIKNMLNDHTADDLLTLCGLLYLEARGETPARTNEIHTYYSTYAKSVDETPLVQRRMRDRLQDLKLTGVINLEKVAGGQRGGERWEGELSIPLDETIDILLSDDSYAPRYGHIAEEIASELR</sequence>
<dbReference type="Gene3D" id="1.10.8.60">
    <property type="match status" value="1"/>
</dbReference>
<dbReference type="RefSeq" id="WP_247421249.1">
    <property type="nucleotide sequence ID" value="NZ_JALLGW010000004.1"/>
</dbReference>
<dbReference type="SUPFAM" id="SSF46785">
    <property type="entry name" value="Winged helix' DNA-binding domain"/>
    <property type="match status" value="1"/>
</dbReference>
<name>A0ABD5RU93_9EURY</name>
<evidence type="ECO:0000256" key="6">
    <source>
        <dbReference type="SAM" id="MobiDB-lite"/>
    </source>
</evidence>
<keyword evidence="4 5" id="KW-0067">ATP-binding</keyword>
<feature type="compositionally biased region" description="Acidic residues" evidence="6">
    <location>
        <begin position="1"/>
        <end position="11"/>
    </location>
</feature>
<evidence type="ECO:0000313" key="9">
    <source>
        <dbReference type="Proteomes" id="UP001596099"/>
    </source>
</evidence>
<dbReference type="GO" id="GO:0005524">
    <property type="term" value="F:ATP binding"/>
    <property type="evidence" value="ECO:0007669"/>
    <property type="project" value="UniProtKB-UniRule"/>
</dbReference>
<organism evidence="8 9">
    <name type="scientific">Halomarina salina</name>
    <dbReference type="NCBI Taxonomy" id="1872699"/>
    <lineage>
        <taxon>Archaea</taxon>
        <taxon>Methanobacteriati</taxon>
        <taxon>Methanobacteriota</taxon>
        <taxon>Stenosarchaea group</taxon>
        <taxon>Halobacteria</taxon>
        <taxon>Halobacteriales</taxon>
        <taxon>Natronomonadaceae</taxon>
        <taxon>Halomarina</taxon>
    </lineage>
</organism>
<dbReference type="InterPro" id="IPR049945">
    <property type="entry name" value="AAA_22"/>
</dbReference>
<protein>
    <recommendedName>
        <fullName evidence="5">ORC1-type DNA replication protein</fullName>
    </recommendedName>
</protein>
<dbReference type="Pfam" id="PF09079">
    <property type="entry name" value="WHD_Cdc6"/>
    <property type="match status" value="1"/>
</dbReference>
<dbReference type="Gene3D" id="3.40.50.300">
    <property type="entry name" value="P-loop containing nucleotide triphosphate hydrolases"/>
    <property type="match status" value="1"/>
</dbReference>
<keyword evidence="3 5" id="KW-0547">Nucleotide-binding</keyword>
<evidence type="ECO:0000259" key="7">
    <source>
        <dbReference type="SMART" id="SM01074"/>
    </source>
</evidence>
<dbReference type="Gene3D" id="1.10.10.10">
    <property type="entry name" value="Winged helix-like DNA-binding domain superfamily/Winged helix DNA-binding domain"/>
    <property type="match status" value="1"/>
</dbReference>
<feature type="region of interest" description="Disordered" evidence="6">
    <location>
        <begin position="1"/>
        <end position="20"/>
    </location>
</feature>
<dbReference type="InterPro" id="IPR055237">
    <property type="entry name" value="Cdc6_lid"/>
</dbReference>
<reference evidence="8 9" key="1">
    <citation type="journal article" date="2019" name="Int. J. Syst. Evol. Microbiol.">
        <title>The Global Catalogue of Microorganisms (GCM) 10K type strain sequencing project: providing services to taxonomists for standard genome sequencing and annotation.</title>
        <authorList>
            <consortium name="The Broad Institute Genomics Platform"/>
            <consortium name="The Broad Institute Genome Sequencing Center for Infectious Disease"/>
            <person name="Wu L."/>
            <person name="Ma J."/>
        </authorList>
    </citation>
    <scope>NUCLEOTIDE SEQUENCE [LARGE SCALE GENOMIC DNA]</scope>
    <source>
        <strain evidence="8 9">CGMCC 1.12543</strain>
    </source>
</reference>
<dbReference type="InterPro" id="IPR014277">
    <property type="entry name" value="Orc1/Cdc6_arc"/>
</dbReference>